<organism evidence="2 3">
    <name type="scientific">Glossina pallidipes</name>
    <name type="common">Tsetse fly</name>
    <dbReference type="NCBI Taxonomy" id="7398"/>
    <lineage>
        <taxon>Eukaryota</taxon>
        <taxon>Metazoa</taxon>
        <taxon>Ecdysozoa</taxon>
        <taxon>Arthropoda</taxon>
        <taxon>Hexapoda</taxon>
        <taxon>Insecta</taxon>
        <taxon>Pterygota</taxon>
        <taxon>Neoptera</taxon>
        <taxon>Endopterygota</taxon>
        <taxon>Diptera</taxon>
        <taxon>Brachycera</taxon>
        <taxon>Muscomorpha</taxon>
        <taxon>Hippoboscoidea</taxon>
        <taxon>Glossinidae</taxon>
        <taxon>Glossina</taxon>
    </lineage>
</organism>
<reference evidence="3" key="1">
    <citation type="submission" date="2014-03" db="EMBL/GenBank/DDBJ databases">
        <authorList>
            <person name="Aksoy S."/>
            <person name="Warren W."/>
            <person name="Wilson R.K."/>
        </authorList>
    </citation>
    <scope>NUCLEOTIDE SEQUENCE [LARGE SCALE GENOMIC DNA]</scope>
    <source>
        <strain evidence="3">IAEA</strain>
    </source>
</reference>
<evidence type="ECO:0000256" key="1">
    <source>
        <dbReference type="SAM" id="MobiDB-lite"/>
    </source>
</evidence>
<feature type="region of interest" description="Disordered" evidence="1">
    <location>
        <begin position="1"/>
        <end position="57"/>
    </location>
</feature>
<dbReference type="VEuPathDB" id="VectorBase:GPAI041095"/>
<sequence>MPAKTGNKGTPQGAHAMRDSPELLPDPFKRSTRIQRSPEQLGGKTTQERSQSSAPTLQDKSLMIKKSENSFVEYQPNLAEHTSPIHNVINTAIKSKDKTLLWDDNAIKSFEHIKDAFASEVLLNCFNNEADLSLPVEASNTVNKYPQLNQCKSRIQKIHMSTQRKGNIPRSIY</sequence>
<dbReference type="EnsemblMetazoa" id="GPAI041095-RA">
    <property type="protein sequence ID" value="GPAI041095-PA"/>
    <property type="gene ID" value="GPAI041095"/>
</dbReference>
<dbReference type="AlphaFoldDB" id="A0A1B0ACG9"/>
<protein>
    <recommendedName>
        <fullName evidence="4">Reverse transcriptase/retrotransposon-derived protein RNase H-like domain-containing protein</fullName>
    </recommendedName>
</protein>
<proteinExistence type="predicted"/>
<evidence type="ECO:0008006" key="4">
    <source>
        <dbReference type="Google" id="ProtNLM"/>
    </source>
</evidence>
<evidence type="ECO:0000313" key="2">
    <source>
        <dbReference type="EnsemblMetazoa" id="GPAI041095-PA"/>
    </source>
</evidence>
<reference evidence="2" key="2">
    <citation type="submission" date="2020-05" db="UniProtKB">
        <authorList>
            <consortium name="EnsemblMetazoa"/>
        </authorList>
    </citation>
    <scope>IDENTIFICATION</scope>
    <source>
        <strain evidence="2">IAEA</strain>
    </source>
</reference>
<evidence type="ECO:0000313" key="3">
    <source>
        <dbReference type="Proteomes" id="UP000092445"/>
    </source>
</evidence>
<keyword evidence="3" id="KW-1185">Reference proteome</keyword>
<accession>A0A1B0ACG9</accession>
<name>A0A1B0ACG9_GLOPL</name>
<dbReference type="Proteomes" id="UP000092445">
    <property type="component" value="Unassembled WGS sequence"/>
</dbReference>
<feature type="compositionally biased region" description="Polar residues" evidence="1">
    <location>
        <begin position="34"/>
        <end position="57"/>
    </location>
</feature>